<reference evidence="2 3" key="1">
    <citation type="submission" date="2016-10" db="EMBL/GenBank/DDBJ databases">
        <authorList>
            <person name="de Groot N.N."/>
        </authorList>
    </citation>
    <scope>NUCLEOTIDE SEQUENCE [LARGE SCALE GENOMIC DNA]</scope>
    <source>
        <strain evidence="2 3">CGMCC 1.6762</strain>
    </source>
</reference>
<gene>
    <name evidence="2" type="ORF">SAMN04488126_11318</name>
</gene>
<keyword evidence="1" id="KW-0812">Transmembrane</keyword>
<dbReference type="RefSeq" id="WP_218123198.1">
    <property type="nucleotide sequence ID" value="NZ_FNAR01000013.1"/>
</dbReference>
<dbReference type="AlphaFoldDB" id="A0A1G7EBY3"/>
<evidence type="ECO:0000256" key="1">
    <source>
        <dbReference type="SAM" id="Phobius"/>
    </source>
</evidence>
<protein>
    <recommendedName>
        <fullName evidence="4">Cytochrome c oxidase subunit IIa family protein</fullName>
    </recommendedName>
</protein>
<evidence type="ECO:0008006" key="4">
    <source>
        <dbReference type="Google" id="ProtNLM"/>
    </source>
</evidence>
<keyword evidence="1" id="KW-1133">Transmembrane helix</keyword>
<proteinExistence type="predicted"/>
<accession>A0A1G7EBY3</accession>
<organism evidence="2 3">
    <name type="scientific">Bhargavaea beijingensis</name>
    <dbReference type="NCBI Taxonomy" id="426756"/>
    <lineage>
        <taxon>Bacteria</taxon>
        <taxon>Bacillati</taxon>
        <taxon>Bacillota</taxon>
        <taxon>Bacilli</taxon>
        <taxon>Bacillales</taxon>
        <taxon>Caryophanaceae</taxon>
        <taxon>Bhargavaea</taxon>
    </lineage>
</organism>
<keyword evidence="1" id="KW-0472">Membrane</keyword>
<evidence type="ECO:0000313" key="2">
    <source>
        <dbReference type="EMBL" id="SDE61234.1"/>
    </source>
</evidence>
<dbReference type="EMBL" id="FNAR01000013">
    <property type="protein sequence ID" value="SDE61234.1"/>
    <property type="molecule type" value="Genomic_DNA"/>
</dbReference>
<dbReference type="Proteomes" id="UP000198823">
    <property type="component" value="Unassembled WGS sequence"/>
</dbReference>
<evidence type="ECO:0000313" key="3">
    <source>
        <dbReference type="Proteomes" id="UP000198823"/>
    </source>
</evidence>
<feature type="transmembrane region" description="Helical" evidence="1">
    <location>
        <begin position="12"/>
        <end position="37"/>
    </location>
</feature>
<name>A0A1G7EBY3_9BACL</name>
<sequence>MKNNKNPHEADLRGTLISVLAVGVLIAVMWAVVYAMYVAL</sequence>
<dbReference type="STRING" id="426756.SAMN04488126_11318"/>